<dbReference type="PANTHER" id="PTHR40943">
    <property type="entry name" value="CYTOPLASMIC PROTEIN-RELATED"/>
    <property type="match status" value="1"/>
</dbReference>
<evidence type="ECO:0000313" key="3">
    <source>
        <dbReference type="Proteomes" id="UP000544090"/>
    </source>
</evidence>
<dbReference type="Pfam" id="PF05899">
    <property type="entry name" value="Cupin_3"/>
    <property type="match status" value="1"/>
</dbReference>
<feature type="domain" description="(S)-ureidoglycine aminohydrolase cupin" evidence="1">
    <location>
        <begin position="44"/>
        <end position="115"/>
    </location>
</feature>
<gene>
    <name evidence="2" type="ORF">HGG74_18710</name>
</gene>
<dbReference type="Proteomes" id="UP000544090">
    <property type="component" value="Unassembled WGS sequence"/>
</dbReference>
<dbReference type="PANTHER" id="PTHR40943:SF1">
    <property type="entry name" value="CYTOPLASMIC PROTEIN"/>
    <property type="match status" value="1"/>
</dbReference>
<protein>
    <submittedName>
        <fullName evidence="2">Cupin domain-containing protein</fullName>
    </submittedName>
</protein>
<accession>A0A7X6K7D8</accession>
<dbReference type="RefSeq" id="WP_168488855.1">
    <property type="nucleotide sequence ID" value="NZ_JAAZSQ010000026.1"/>
</dbReference>
<dbReference type="Gene3D" id="2.60.120.10">
    <property type="entry name" value="Jelly Rolls"/>
    <property type="match status" value="1"/>
</dbReference>
<keyword evidence="3" id="KW-1185">Reference proteome</keyword>
<comment type="caution">
    <text evidence="2">The sequence shown here is derived from an EMBL/GenBank/DDBJ whole genome shotgun (WGS) entry which is preliminary data.</text>
</comment>
<dbReference type="SUPFAM" id="SSF51182">
    <property type="entry name" value="RmlC-like cupins"/>
    <property type="match status" value="1"/>
</dbReference>
<evidence type="ECO:0000313" key="2">
    <source>
        <dbReference type="EMBL" id="NKX56517.1"/>
    </source>
</evidence>
<sequence length="120" mass="12927">MSNAHAKVLRSLDTLSFADLALKPTAVNGTEPKDATDSAFTAKASNVDLGFWECSPGSFKTARNGVNEVILVLEGKGTLVSDTGERVDHQAGDLVLIPNGWSGVWEIHEHFKKQYITITA</sequence>
<reference evidence="2 3" key="1">
    <citation type="submission" date="2020-04" db="EMBL/GenBank/DDBJ databases">
        <title>Arthrobacter sp. nov.</title>
        <authorList>
            <person name="Liu S."/>
        </authorList>
    </citation>
    <scope>NUCLEOTIDE SEQUENCE [LARGE SCALE GENOMIC DNA]</scope>
    <source>
        <strain evidence="2 3">E918</strain>
    </source>
</reference>
<name>A0A7X6K7D8_9MICC</name>
<dbReference type="EMBL" id="JAAZSQ010000026">
    <property type="protein sequence ID" value="NKX56517.1"/>
    <property type="molecule type" value="Genomic_DNA"/>
</dbReference>
<proteinExistence type="predicted"/>
<dbReference type="AlphaFoldDB" id="A0A7X6K7D8"/>
<organism evidence="2 3">
    <name type="scientific">Arthrobacter mobilis</name>
    <dbReference type="NCBI Taxonomy" id="2724944"/>
    <lineage>
        <taxon>Bacteria</taxon>
        <taxon>Bacillati</taxon>
        <taxon>Actinomycetota</taxon>
        <taxon>Actinomycetes</taxon>
        <taxon>Micrococcales</taxon>
        <taxon>Micrococcaceae</taxon>
        <taxon>Arthrobacter</taxon>
    </lineage>
</organism>
<dbReference type="InterPro" id="IPR014710">
    <property type="entry name" value="RmlC-like_jellyroll"/>
</dbReference>
<evidence type="ECO:0000259" key="1">
    <source>
        <dbReference type="Pfam" id="PF05899"/>
    </source>
</evidence>
<dbReference type="InterPro" id="IPR008579">
    <property type="entry name" value="UGlyAH_Cupin_dom"/>
</dbReference>
<dbReference type="InterPro" id="IPR011051">
    <property type="entry name" value="RmlC_Cupin_sf"/>
</dbReference>